<dbReference type="GO" id="GO:0016491">
    <property type="term" value="F:oxidoreductase activity"/>
    <property type="evidence" value="ECO:0007669"/>
    <property type="project" value="UniProtKB-KW"/>
</dbReference>
<evidence type="ECO:0000256" key="2">
    <source>
        <dbReference type="ARBA" id="ARBA00023002"/>
    </source>
</evidence>
<dbReference type="STRING" id="282683.SAMN04488105_108222"/>
<sequence>MDLELRDKRVLITGASQGIGEGIAEVFAEEGAILHLTARSADKLEAIAERLRKAHGAEVSVYPMDLTGGEAPIALAEQVGDIDILINNAGVIPGGNLWSTDDAAWRENWDLKVFGYINMCRVFYERMKTAGGGVIINDIGNAGENFDPDYIAGTTGNASLMAFTKALGGRALDDNIRVVGVNPGPVDTSRIYKLLKRRAVDWYGDESRWEELLGTYPLKRPAKVREIADLMAFLASERSGYTTGAIFTVDGGITSRASII</sequence>
<comment type="similarity">
    <text evidence="1">Belongs to the short-chain dehydrogenases/reductases (SDR) family.</text>
</comment>
<evidence type="ECO:0000313" key="4">
    <source>
        <dbReference type="EMBL" id="SDE84737.1"/>
    </source>
</evidence>
<dbReference type="SUPFAM" id="SSF51735">
    <property type="entry name" value="NAD(P)-binding Rossmann-fold domains"/>
    <property type="match status" value="1"/>
</dbReference>
<dbReference type="Gene3D" id="3.40.50.720">
    <property type="entry name" value="NAD(P)-binding Rossmann-like Domain"/>
    <property type="match status" value="1"/>
</dbReference>
<dbReference type="AlphaFoldDB" id="A0A1G7G9G3"/>
<keyword evidence="3" id="KW-0520">NAD</keyword>
<dbReference type="PANTHER" id="PTHR43477:SF4">
    <property type="entry name" value="DEHYDROGENASE_REDUCTASE SDR FAMILY MEMBER 6"/>
    <property type="match status" value="1"/>
</dbReference>
<dbReference type="PRINTS" id="PR00081">
    <property type="entry name" value="GDHRDH"/>
</dbReference>
<dbReference type="InterPro" id="IPR051122">
    <property type="entry name" value="SDR_DHRS6-like"/>
</dbReference>
<dbReference type="InterPro" id="IPR036291">
    <property type="entry name" value="NAD(P)-bd_dom_sf"/>
</dbReference>
<dbReference type="PANTHER" id="PTHR43477">
    <property type="entry name" value="DIHYDROANTICAPSIN 7-DEHYDROGENASE"/>
    <property type="match status" value="1"/>
</dbReference>
<reference evidence="5" key="1">
    <citation type="submission" date="2016-10" db="EMBL/GenBank/DDBJ databases">
        <authorList>
            <person name="Varghese N."/>
            <person name="Submissions S."/>
        </authorList>
    </citation>
    <scope>NUCLEOTIDE SEQUENCE [LARGE SCALE GENOMIC DNA]</scope>
    <source>
        <strain evidence="5">DSM 10146</strain>
    </source>
</reference>
<keyword evidence="5" id="KW-1185">Reference proteome</keyword>
<evidence type="ECO:0000256" key="1">
    <source>
        <dbReference type="ARBA" id="ARBA00006484"/>
    </source>
</evidence>
<dbReference type="EMBL" id="FNAV01000008">
    <property type="protein sequence ID" value="SDE84737.1"/>
    <property type="molecule type" value="Genomic_DNA"/>
</dbReference>
<name>A0A1G7G9G3_9RHOB</name>
<keyword evidence="2" id="KW-0560">Oxidoreductase</keyword>
<evidence type="ECO:0000313" key="5">
    <source>
        <dbReference type="Proteomes" id="UP000198994"/>
    </source>
</evidence>
<dbReference type="Pfam" id="PF13561">
    <property type="entry name" value="adh_short_C2"/>
    <property type="match status" value="1"/>
</dbReference>
<organism evidence="4 5">
    <name type="scientific">Salipiger thiooxidans</name>
    <dbReference type="NCBI Taxonomy" id="282683"/>
    <lineage>
        <taxon>Bacteria</taxon>
        <taxon>Pseudomonadati</taxon>
        <taxon>Pseudomonadota</taxon>
        <taxon>Alphaproteobacteria</taxon>
        <taxon>Rhodobacterales</taxon>
        <taxon>Roseobacteraceae</taxon>
        <taxon>Salipiger</taxon>
    </lineage>
</organism>
<dbReference type="OrthoDB" id="9804774at2"/>
<dbReference type="NCBIfam" id="NF004779">
    <property type="entry name" value="PRK06125.1"/>
    <property type="match status" value="1"/>
</dbReference>
<dbReference type="RefSeq" id="WP_008887710.1">
    <property type="nucleotide sequence ID" value="NZ_FNAV01000008.1"/>
</dbReference>
<evidence type="ECO:0000256" key="3">
    <source>
        <dbReference type="ARBA" id="ARBA00023027"/>
    </source>
</evidence>
<protein>
    <submittedName>
        <fullName evidence="4">NAD(P)-dependent dehydrogenase, short-chain alcohol dehydrogenase family</fullName>
    </submittedName>
</protein>
<dbReference type="InterPro" id="IPR002347">
    <property type="entry name" value="SDR_fam"/>
</dbReference>
<dbReference type="Proteomes" id="UP000198994">
    <property type="component" value="Unassembled WGS sequence"/>
</dbReference>
<accession>A0A1G7G9G3</accession>
<proteinExistence type="inferred from homology"/>
<gene>
    <name evidence="4" type="ORF">SAMN04488105_108222</name>
</gene>